<feature type="chain" id="PRO_5030064357" description="DUF5666 domain-containing protein" evidence="1">
    <location>
        <begin position="37"/>
        <end position="127"/>
    </location>
</feature>
<name>A0A350RWC3_MARNT</name>
<accession>A0A350RWC3</accession>
<dbReference type="RefSeq" id="WP_023009255.1">
    <property type="nucleotide sequence ID" value="NZ_CALIOX010000017.1"/>
</dbReference>
<dbReference type="GeneID" id="31820243"/>
<gene>
    <name evidence="2" type="ORF">DCF82_17305</name>
</gene>
<dbReference type="EMBL" id="DLYI01000228">
    <property type="protein sequence ID" value="HAC29542.1"/>
    <property type="molecule type" value="Genomic_DNA"/>
</dbReference>
<evidence type="ECO:0000313" key="2">
    <source>
        <dbReference type="EMBL" id="HAC29542.1"/>
    </source>
</evidence>
<proteinExistence type="predicted"/>
<evidence type="ECO:0000313" key="3">
    <source>
        <dbReference type="Proteomes" id="UP000261325"/>
    </source>
</evidence>
<evidence type="ECO:0008006" key="4">
    <source>
        <dbReference type="Google" id="ProtNLM"/>
    </source>
</evidence>
<reference evidence="2 3" key="1">
    <citation type="journal article" date="2018" name="Nat. Biotechnol.">
        <title>A standardized bacterial taxonomy based on genome phylogeny substantially revises the tree of life.</title>
        <authorList>
            <person name="Parks D.H."/>
            <person name="Chuvochina M."/>
            <person name="Waite D.W."/>
            <person name="Rinke C."/>
            <person name="Skarshewski A."/>
            <person name="Chaumeil P.A."/>
            <person name="Hugenholtz P."/>
        </authorList>
    </citation>
    <scope>NUCLEOTIDE SEQUENCE [LARGE SCALE GENOMIC DNA]</scope>
    <source>
        <strain evidence="2">UBA9049</strain>
    </source>
</reference>
<evidence type="ECO:0000256" key="1">
    <source>
        <dbReference type="SAM" id="SignalP"/>
    </source>
</evidence>
<comment type="caution">
    <text evidence="2">The sequence shown here is derived from an EMBL/GenBank/DDBJ whole genome shotgun (WGS) entry which is preliminary data.</text>
</comment>
<protein>
    <recommendedName>
        <fullName evidence="4">DUF5666 domain-containing protein</fullName>
    </recommendedName>
</protein>
<feature type="signal peptide" evidence="1">
    <location>
        <begin position="1"/>
        <end position="36"/>
    </location>
</feature>
<dbReference type="Proteomes" id="UP000261325">
    <property type="component" value="Unassembled WGS sequence"/>
</dbReference>
<dbReference type="AlphaFoldDB" id="A0A350RWC3"/>
<keyword evidence="1" id="KW-0732">Signal</keyword>
<organism evidence="2 3">
    <name type="scientific">Marinobacter nauticus</name>
    <name type="common">Marinobacter hydrocarbonoclasticus</name>
    <name type="synonym">Marinobacter aquaeolei</name>
    <dbReference type="NCBI Taxonomy" id="2743"/>
    <lineage>
        <taxon>Bacteria</taxon>
        <taxon>Pseudomonadati</taxon>
        <taxon>Pseudomonadota</taxon>
        <taxon>Gammaproteobacteria</taxon>
        <taxon>Pseudomonadales</taxon>
        <taxon>Marinobacteraceae</taxon>
        <taxon>Marinobacter</taxon>
    </lineage>
</organism>
<sequence>MKNPFKLLGVRRINKKTLGSLGALLVAISISSGLQAQEEIADGTPMNTNDRFYEGAINAIHAEESILIVDDESFTLDRLVQFRNTVWSREQVLQQIQPGDSIRLELSPDTAGGSGPTVAVGLSVIRD</sequence>